<evidence type="ECO:0000256" key="7">
    <source>
        <dbReference type="ARBA" id="ARBA00022692"/>
    </source>
</evidence>
<feature type="transmembrane region" description="Helical" evidence="14">
    <location>
        <begin position="94"/>
        <end position="113"/>
    </location>
</feature>
<keyword evidence="6" id="KW-0598">Phosphotransferase system</keyword>
<feature type="transmembrane region" description="Helical" evidence="14">
    <location>
        <begin position="42"/>
        <end position="60"/>
    </location>
</feature>
<comment type="similarity">
    <text evidence="11">Belongs to the UlaA family.</text>
</comment>
<evidence type="ECO:0000256" key="9">
    <source>
        <dbReference type="ARBA" id="ARBA00023136"/>
    </source>
</evidence>
<comment type="subcellular location">
    <subcellularLocation>
        <location evidence="1">Cell membrane</location>
        <topology evidence="1">Multi-pass membrane protein</topology>
    </subcellularLocation>
</comment>
<comment type="subunit">
    <text evidence="2">Homodimer.</text>
</comment>
<evidence type="ECO:0000256" key="8">
    <source>
        <dbReference type="ARBA" id="ARBA00022989"/>
    </source>
</evidence>
<keyword evidence="8 14" id="KW-1133">Transmembrane helix</keyword>
<accession>A0ABN5AP60</accession>
<evidence type="ECO:0000313" key="15">
    <source>
        <dbReference type="EMBL" id="ASB91005.1"/>
    </source>
</evidence>
<evidence type="ECO:0000256" key="14">
    <source>
        <dbReference type="SAM" id="Phobius"/>
    </source>
</evidence>
<evidence type="ECO:0000256" key="13">
    <source>
        <dbReference type="ARBA" id="ARBA00042859"/>
    </source>
</evidence>
<keyword evidence="5" id="KW-0762">Sugar transport</keyword>
<reference evidence="15 16" key="1">
    <citation type="submission" date="2017-06" db="EMBL/GenBank/DDBJ databases">
        <title>Genome sequence of Bacillus sonorensis strain SRCM101395.</title>
        <authorList>
            <person name="Cho S.H."/>
        </authorList>
    </citation>
    <scope>NUCLEOTIDE SEQUENCE [LARGE SCALE GENOMIC DNA]</scope>
    <source>
        <strain evidence="15 16">SRCM101395</strain>
    </source>
</reference>
<gene>
    <name evidence="15" type="ORF">S101395_04517</name>
</gene>
<dbReference type="InterPro" id="IPR004703">
    <property type="entry name" value="PTS_sugar-sp_permease"/>
</dbReference>
<sequence length="122" mass="13139">MGERSLKLIIDMLSQPAVLIAVISLIGLILQKKPANEVVKGTTKSFLGFIVISAGAGILVDSLEPFGKMFQAAFHVNGVVPNNEAIVAMALKEYGTAIALIMFFGMLSNILIARFTSFTYIF</sequence>
<dbReference type="Pfam" id="PF03611">
    <property type="entry name" value="EIIC-GAT"/>
    <property type="match status" value="1"/>
</dbReference>
<protein>
    <recommendedName>
        <fullName evidence="12">Ascorbate-specific PTS system EIIC component</fullName>
    </recommendedName>
    <alternativeName>
        <fullName evidence="13">Ascorbate-specific permease IIC component UlaA</fullName>
    </alternativeName>
</protein>
<dbReference type="InterPro" id="IPR051562">
    <property type="entry name" value="Ascorbate-PTS_EIIC"/>
</dbReference>
<evidence type="ECO:0000256" key="2">
    <source>
        <dbReference type="ARBA" id="ARBA00011738"/>
    </source>
</evidence>
<evidence type="ECO:0000256" key="11">
    <source>
        <dbReference type="ARBA" id="ARBA00038218"/>
    </source>
</evidence>
<dbReference type="PANTHER" id="PTHR33843:SF4">
    <property type="entry name" value="ASCORBATE-SPECIFIC PTS SYSTEM EIIC COMPONENT"/>
    <property type="match status" value="1"/>
</dbReference>
<dbReference type="EMBL" id="CP021920">
    <property type="protein sequence ID" value="ASB91005.1"/>
    <property type="molecule type" value="Genomic_DNA"/>
</dbReference>
<dbReference type="PANTHER" id="PTHR33843">
    <property type="entry name" value="ASCORBATE-SPECIFIC PTS SYSTEM EIIC COMPONENT"/>
    <property type="match status" value="1"/>
</dbReference>
<dbReference type="Proteomes" id="UP000196877">
    <property type="component" value="Chromosome"/>
</dbReference>
<keyword evidence="16" id="KW-1185">Reference proteome</keyword>
<evidence type="ECO:0000256" key="5">
    <source>
        <dbReference type="ARBA" id="ARBA00022597"/>
    </source>
</evidence>
<comment type="function">
    <text evidence="10">The phosphoenolpyruvate-dependent sugar phosphotransferase system (sugar PTS), a major carbohydrate active transport system, catalyzes the phosphorylation of incoming sugar substrates concomitantly with their translocation across the cell membrane. The enzyme II UlaABC PTS system is involved in ascorbate transport.</text>
</comment>
<feature type="transmembrane region" description="Helical" evidence="14">
    <location>
        <begin position="12"/>
        <end position="30"/>
    </location>
</feature>
<evidence type="ECO:0000256" key="6">
    <source>
        <dbReference type="ARBA" id="ARBA00022683"/>
    </source>
</evidence>
<evidence type="ECO:0000256" key="12">
    <source>
        <dbReference type="ARBA" id="ARBA00039702"/>
    </source>
</evidence>
<keyword evidence="9 14" id="KW-0472">Membrane</keyword>
<evidence type="ECO:0000256" key="1">
    <source>
        <dbReference type="ARBA" id="ARBA00004651"/>
    </source>
</evidence>
<name>A0ABN5AP60_9BACI</name>
<evidence type="ECO:0000256" key="4">
    <source>
        <dbReference type="ARBA" id="ARBA00022475"/>
    </source>
</evidence>
<evidence type="ECO:0000256" key="3">
    <source>
        <dbReference type="ARBA" id="ARBA00022448"/>
    </source>
</evidence>
<keyword evidence="7 14" id="KW-0812">Transmembrane</keyword>
<evidence type="ECO:0000313" key="16">
    <source>
        <dbReference type="Proteomes" id="UP000196877"/>
    </source>
</evidence>
<keyword evidence="4" id="KW-1003">Cell membrane</keyword>
<organism evidence="15 16">
    <name type="scientific">Bacillus sonorensis</name>
    <dbReference type="NCBI Taxonomy" id="119858"/>
    <lineage>
        <taxon>Bacteria</taxon>
        <taxon>Bacillati</taxon>
        <taxon>Bacillota</taxon>
        <taxon>Bacilli</taxon>
        <taxon>Bacillales</taxon>
        <taxon>Bacillaceae</taxon>
        <taxon>Bacillus</taxon>
    </lineage>
</organism>
<keyword evidence="3" id="KW-0813">Transport</keyword>
<evidence type="ECO:0000256" key="10">
    <source>
        <dbReference type="ARBA" id="ARBA00037387"/>
    </source>
</evidence>
<proteinExistence type="inferred from homology"/>